<comment type="subcellular location">
    <subcellularLocation>
        <location evidence="1">Membrane</location>
        <topology evidence="1">Multi-pass membrane protein</topology>
    </subcellularLocation>
</comment>
<evidence type="ECO:0000313" key="8">
    <source>
        <dbReference type="Proteomes" id="UP000070107"/>
    </source>
</evidence>
<dbReference type="AlphaFoldDB" id="A0A135HYJ8"/>
<feature type="transmembrane region" description="Helical" evidence="5">
    <location>
        <begin position="103"/>
        <end position="121"/>
    </location>
</feature>
<feature type="transmembrane region" description="Helical" evidence="5">
    <location>
        <begin position="285"/>
        <end position="303"/>
    </location>
</feature>
<reference evidence="7 8" key="1">
    <citation type="submission" date="2015-11" db="EMBL/GenBank/DDBJ databases">
        <title>Draft genome sequence of Paramesorhizobium deserti A-3-E, a strain highly resistant to diverse beta-lactam antibiotics.</title>
        <authorList>
            <person name="Lv R."/>
            <person name="Yang X."/>
            <person name="Fang N."/>
            <person name="Guo J."/>
            <person name="Luo X."/>
            <person name="Peng F."/>
            <person name="Yang R."/>
            <person name="Cui Y."/>
            <person name="Fang C."/>
            <person name="Song Y."/>
        </authorList>
    </citation>
    <scope>NUCLEOTIDE SEQUENCE [LARGE SCALE GENOMIC DNA]</scope>
    <source>
        <strain evidence="7 8">A-3-E</strain>
    </source>
</reference>
<evidence type="ECO:0000256" key="5">
    <source>
        <dbReference type="SAM" id="Phobius"/>
    </source>
</evidence>
<feature type="transmembrane region" description="Helical" evidence="5">
    <location>
        <begin position="217"/>
        <end position="236"/>
    </location>
</feature>
<keyword evidence="2 5" id="KW-0812">Transmembrane</keyword>
<dbReference type="InterPro" id="IPR051788">
    <property type="entry name" value="MFS_Transporter"/>
</dbReference>
<dbReference type="GO" id="GO:0016020">
    <property type="term" value="C:membrane"/>
    <property type="evidence" value="ECO:0007669"/>
    <property type="project" value="UniProtKB-SubCell"/>
</dbReference>
<dbReference type="Gene3D" id="1.20.1250.20">
    <property type="entry name" value="MFS general substrate transporter like domains"/>
    <property type="match status" value="2"/>
</dbReference>
<feature type="transmembrane region" description="Helical" evidence="5">
    <location>
        <begin position="49"/>
        <end position="66"/>
    </location>
</feature>
<dbReference type="EMBL" id="LNTU01000002">
    <property type="protein sequence ID" value="KXF78228.1"/>
    <property type="molecule type" value="Genomic_DNA"/>
</dbReference>
<proteinExistence type="predicted"/>
<feature type="transmembrane region" description="Helical" evidence="5">
    <location>
        <begin position="142"/>
        <end position="165"/>
    </location>
</feature>
<feature type="transmembrane region" description="Helical" evidence="5">
    <location>
        <begin position="78"/>
        <end position="97"/>
    </location>
</feature>
<feature type="transmembrane region" description="Helical" evidence="5">
    <location>
        <begin position="309"/>
        <end position="331"/>
    </location>
</feature>
<dbReference type="InterPro" id="IPR036259">
    <property type="entry name" value="MFS_trans_sf"/>
</dbReference>
<dbReference type="Pfam" id="PF07690">
    <property type="entry name" value="MFS_1"/>
    <property type="match status" value="1"/>
</dbReference>
<evidence type="ECO:0000256" key="3">
    <source>
        <dbReference type="ARBA" id="ARBA00022989"/>
    </source>
</evidence>
<dbReference type="PANTHER" id="PTHR23514">
    <property type="entry name" value="BYPASS OF STOP CODON PROTEIN 6"/>
    <property type="match status" value="1"/>
</dbReference>
<protein>
    <submittedName>
        <fullName evidence="7">MFS transporter</fullName>
    </submittedName>
</protein>
<dbReference type="PROSITE" id="PS50850">
    <property type="entry name" value="MFS"/>
    <property type="match status" value="1"/>
</dbReference>
<keyword evidence="4 5" id="KW-0472">Membrane</keyword>
<evidence type="ECO:0000256" key="1">
    <source>
        <dbReference type="ARBA" id="ARBA00004141"/>
    </source>
</evidence>
<feature type="domain" description="Major facilitator superfamily (MFS) profile" evidence="6">
    <location>
        <begin position="12"/>
        <end position="397"/>
    </location>
</feature>
<gene>
    <name evidence="7" type="ORF">ATN84_23735</name>
</gene>
<dbReference type="CDD" id="cd17393">
    <property type="entry name" value="MFS_MosC_like"/>
    <property type="match status" value="1"/>
</dbReference>
<evidence type="ECO:0000313" key="7">
    <source>
        <dbReference type="EMBL" id="KXF78228.1"/>
    </source>
</evidence>
<dbReference type="SUPFAM" id="SSF103473">
    <property type="entry name" value="MFS general substrate transporter"/>
    <property type="match status" value="1"/>
</dbReference>
<feature type="transmembrane region" description="Helical" evidence="5">
    <location>
        <begin position="171"/>
        <end position="189"/>
    </location>
</feature>
<evidence type="ECO:0000256" key="4">
    <source>
        <dbReference type="ARBA" id="ARBA00023136"/>
    </source>
</evidence>
<dbReference type="STRING" id="1494590.ATN84_23735"/>
<accession>A0A135HYJ8</accession>
<feature type="transmembrane region" description="Helical" evidence="5">
    <location>
        <begin position="343"/>
        <end position="364"/>
    </location>
</feature>
<evidence type="ECO:0000259" key="6">
    <source>
        <dbReference type="PROSITE" id="PS50850"/>
    </source>
</evidence>
<dbReference type="Proteomes" id="UP000070107">
    <property type="component" value="Unassembled WGS sequence"/>
</dbReference>
<feature type="transmembrane region" description="Helical" evidence="5">
    <location>
        <begin position="256"/>
        <end position="273"/>
    </location>
</feature>
<dbReference type="OrthoDB" id="9810941at2"/>
<evidence type="ECO:0000256" key="2">
    <source>
        <dbReference type="ARBA" id="ARBA00022692"/>
    </source>
</evidence>
<keyword evidence="3 5" id="KW-1133">Transmembrane helix</keyword>
<sequence length="409" mass="42665">MSAMRNDKGARSVKRLSCSLFFVAAGVGIGAWASSLPLLTAQAKLDKGQLGLVLLCFALGAIVVMVNVGRYLDRLRKVSLISVCGSVTFGVAVSFIPNIENQFVLAGIVFIAGAGFGALDVSMNTEASEIERETGRHLMASFHALFSIGNLFGAFAVGKLIAWGRGLHECLMGGGGVVLLMALSTLFVSHRPRKLPPHKDASAKAQASTPFTASQRLLIAMFGVIGFLAFLAEGGLMDWTAIYMVDVLGTTESNGAYAFAIFASMMAAGRLAGDYATKLFGHVRLLQFGGAICAISLVVMLTVDSMLMAFGALAVCGAGVANMVPTVFAAAGKIGAQAAGKAMATVTTMGYSGLLLGPAILGFVAQAWSLMVSIALITLAFALILALAAYLKGRLERYKRAHPLAESFT</sequence>
<dbReference type="InterPro" id="IPR011701">
    <property type="entry name" value="MFS"/>
</dbReference>
<feature type="transmembrane region" description="Helical" evidence="5">
    <location>
        <begin position="370"/>
        <end position="391"/>
    </location>
</feature>
<dbReference type="GO" id="GO:0022857">
    <property type="term" value="F:transmembrane transporter activity"/>
    <property type="evidence" value="ECO:0007669"/>
    <property type="project" value="InterPro"/>
</dbReference>
<dbReference type="PANTHER" id="PTHR23514:SF13">
    <property type="entry name" value="INNER MEMBRANE PROTEIN YBJJ"/>
    <property type="match status" value="1"/>
</dbReference>
<dbReference type="InterPro" id="IPR020846">
    <property type="entry name" value="MFS_dom"/>
</dbReference>
<organism evidence="7 8">
    <name type="scientific">Paramesorhizobium deserti</name>
    <dbReference type="NCBI Taxonomy" id="1494590"/>
    <lineage>
        <taxon>Bacteria</taxon>
        <taxon>Pseudomonadati</taxon>
        <taxon>Pseudomonadota</taxon>
        <taxon>Alphaproteobacteria</taxon>
        <taxon>Hyphomicrobiales</taxon>
        <taxon>Phyllobacteriaceae</taxon>
        <taxon>Paramesorhizobium</taxon>
    </lineage>
</organism>
<keyword evidence="8" id="KW-1185">Reference proteome</keyword>
<comment type="caution">
    <text evidence="7">The sequence shown here is derived from an EMBL/GenBank/DDBJ whole genome shotgun (WGS) entry which is preliminary data.</text>
</comment>
<name>A0A135HYJ8_9HYPH</name>